<protein>
    <submittedName>
        <fullName evidence="6">GntR family transcriptional regulator</fullName>
    </submittedName>
</protein>
<dbReference type="PROSITE" id="PS50949">
    <property type="entry name" value="HTH_GNTR"/>
    <property type="match status" value="1"/>
</dbReference>
<comment type="caution">
    <text evidence="6">The sequence shown here is derived from an EMBL/GenBank/DDBJ whole genome shotgun (WGS) entry which is preliminary data.</text>
</comment>
<gene>
    <name evidence="6" type="ORF">ACFP3U_01940</name>
</gene>
<sequence length="153" mass="16285">MIEYRIERRSGVSTYQQIVQQTKQALRLGVLQPGDKLPTAREVVEQTAINPNTVLKAYRELEREGLVEPRPGLGTFVRRSLARPEAAADGPLRAGLVGWVDEARAAGLDREDIAALMASVLEQRFETGVAGSAGAAGDPAPPQTTTGPADPAA</sequence>
<evidence type="ECO:0000256" key="4">
    <source>
        <dbReference type="SAM" id="MobiDB-lite"/>
    </source>
</evidence>
<keyword evidence="3" id="KW-0804">Transcription</keyword>
<dbReference type="InterPro" id="IPR000524">
    <property type="entry name" value="Tscrpt_reg_HTH_GntR"/>
</dbReference>
<proteinExistence type="predicted"/>
<dbReference type="InterPro" id="IPR036390">
    <property type="entry name" value="WH_DNA-bd_sf"/>
</dbReference>
<keyword evidence="7" id="KW-1185">Reference proteome</keyword>
<keyword evidence="1" id="KW-0805">Transcription regulation</keyword>
<dbReference type="SMART" id="SM00345">
    <property type="entry name" value="HTH_GNTR"/>
    <property type="match status" value="1"/>
</dbReference>
<evidence type="ECO:0000256" key="2">
    <source>
        <dbReference type="ARBA" id="ARBA00023125"/>
    </source>
</evidence>
<dbReference type="SUPFAM" id="SSF46785">
    <property type="entry name" value="Winged helix' DNA-binding domain"/>
    <property type="match status" value="1"/>
</dbReference>
<dbReference type="Proteomes" id="UP001595975">
    <property type="component" value="Unassembled WGS sequence"/>
</dbReference>
<evidence type="ECO:0000313" key="7">
    <source>
        <dbReference type="Proteomes" id="UP001595975"/>
    </source>
</evidence>
<evidence type="ECO:0000313" key="6">
    <source>
        <dbReference type="EMBL" id="MFC5661739.1"/>
    </source>
</evidence>
<dbReference type="Gene3D" id="1.10.10.10">
    <property type="entry name" value="Winged helix-like DNA-binding domain superfamily/Winged helix DNA-binding domain"/>
    <property type="match status" value="1"/>
</dbReference>
<evidence type="ECO:0000256" key="3">
    <source>
        <dbReference type="ARBA" id="ARBA00023163"/>
    </source>
</evidence>
<dbReference type="PANTHER" id="PTHR38445:SF7">
    <property type="entry name" value="GNTR-FAMILY TRANSCRIPTIONAL REGULATOR"/>
    <property type="match status" value="1"/>
</dbReference>
<dbReference type="EMBL" id="JBHSOF010000002">
    <property type="protein sequence ID" value="MFC5661739.1"/>
    <property type="molecule type" value="Genomic_DNA"/>
</dbReference>
<accession>A0ABW0WXT7</accession>
<evidence type="ECO:0000256" key="1">
    <source>
        <dbReference type="ARBA" id="ARBA00023015"/>
    </source>
</evidence>
<name>A0ABW0WXT7_9ACTN</name>
<dbReference type="RefSeq" id="WP_380223323.1">
    <property type="nucleotide sequence ID" value="NZ_JBHSOF010000002.1"/>
</dbReference>
<feature type="region of interest" description="Disordered" evidence="4">
    <location>
        <begin position="130"/>
        <end position="153"/>
    </location>
</feature>
<dbReference type="InterPro" id="IPR036388">
    <property type="entry name" value="WH-like_DNA-bd_sf"/>
</dbReference>
<organism evidence="6 7">
    <name type="scientific">Kitasatospora misakiensis</name>
    <dbReference type="NCBI Taxonomy" id="67330"/>
    <lineage>
        <taxon>Bacteria</taxon>
        <taxon>Bacillati</taxon>
        <taxon>Actinomycetota</taxon>
        <taxon>Actinomycetes</taxon>
        <taxon>Kitasatosporales</taxon>
        <taxon>Streptomycetaceae</taxon>
        <taxon>Kitasatospora</taxon>
    </lineage>
</organism>
<dbReference type="PANTHER" id="PTHR38445">
    <property type="entry name" value="HTH-TYPE TRANSCRIPTIONAL REPRESSOR YTRA"/>
    <property type="match status" value="1"/>
</dbReference>
<reference evidence="7" key="1">
    <citation type="journal article" date="2019" name="Int. J. Syst. Evol. Microbiol.">
        <title>The Global Catalogue of Microorganisms (GCM) 10K type strain sequencing project: providing services to taxonomists for standard genome sequencing and annotation.</title>
        <authorList>
            <consortium name="The Broad Institute Genomics Platform"/>
            <consortium name="The Broad Institute Genome Sequencing Center for Infectious Disease"/>
            <person name="Wu L."/>
            <person name="Ma J."/>
        </authorList>
    </citation>
    <scope>NUCLEOTIDE SEQUENCE [LARGE SCALE GENOMIC DNA]</scope>
    <source>
        <strain evidence="7">CGMCC 4.1437</strain>
    </source>
</reference>
<dbReference type="Pfam" id="PF00392">
    <property type="entry name" value="GntR"/>
    <property type="match status" value="1"/>
</dbReference>
<dbReference type="CDD" id="cd07377">
    <property type="entry name" value="WHTH_GntR"/>
    <property type="match status" value="1"/>
</dbReference>
<keyword evidence="2" id="KW-0238">DNA-binding</keyword>
<feature type="domain" description="HTH gntR-type" evidence="5">
    <location>
        <begin position="12"/>
        <end position="80"/>
    </location>
</feature>
<evidence type="ECO:0000259" key="5">
    <source>
        <dbReference type="PROSITE" id="PS50949"/>
    </source>
</evidence>